<dbReference type="Proteomes" id="UP000216991">
    <property type="component" value="Unassembled WGS sequence"/>
</dbReference>
<proteinExistence type="predicted"/>
<evidence type="ECO:0008006" key="3">
    <source>
        <dbReference type="Google" id="ProtNLM"/>
    </source>
</evidence>
<dbReference type="Gene3D" id="2.10.10.20">
    <property type="entry name" value="Carbohydrate-binding module superfamily 5/12"/>
    <property type="match status" value="1"/>
</dbReference>
<accession>A0A255YPU5</accession>
<dbReference type="AlphaFoldDB" id="A0A255YPU5"/>
<keyword evidence="2" id="KW-1185">Reference proteome</keyword>
<dbReference type="OrthoDB" id="7456251at2"/>
<evidence type="ECO:0000313" key="1">
    <source>
        <dbReference type="EMBL" id="OYQ31238.1"/>
    </source>
</evidence>
<name>A0A255YPU5_9SPHN</name>
<dbReference type="RefSeq" id="WP_094472969.1">
    <property type="nucleotide sequence ID" value="NZ_NOXT01000088.1"/>
</dbReference>
<protein>
    <recommendedName>
        <fullName evidence="3">Chitin-binding type-3 domain-containing protein</fullName>
    </recommendedName>
</protein>
<gene>
    <name evidence="1" type="ORF">CHU93_04545</name>
</gene>
<reference evidence="1 2" key="1">
    <citation type="submission" date="2017-07" db="EMBL/GenBank/DDBJ databases">
        <title>Sandarakinorhabdus cyanobacteriorum sp. nov., a novel bacterium isolated from cyanobacterial aggregates in a eutrophic lake.</title>
        <authorList>
            <person name="Cai H."/>
        </authorList>
    </citation>
    <scope>NUCLEOTIDE SEQUENCE [LARGE SCALE GENOMIC DNA]</scope>
    <source>
        <strain evidence="1 2">TH057</strain>
    </source>
</reference>
<evidence type="ECO:0000313" key="2">
    <source>
        <dbReference type="Proteomes" id="UP000216991"/>
    </source>
</evidence>
<sequence>MKLIRPTSLTDGMLTSSTALENDHPVWASGTAYAVGARVILTATHRRYEALVASTGVNPTSDPTKWLDLGPTNRWAMFDDRVGTATTRSGSLQVVLSPGATDGVALIDTDAESATVSLTVSGTQLYSKTQSFNVGGTAIDNWFSWFFEPVGRKSSLLFLDVPVYEAGIITVTITRDNPADLVSCGALLFGRQFTIGETEHGADIGIIDYSRKETDQFGVTSVVERAFAKRMTARVVMPTSAIDDVARNLAALRASPVLWIGSESFESLTVYGFYKEFSIDLAYPTVSYCSLTIEGLT</sequence>
<organism evidence="1 2">
    <name type="scientific">Sandarakinorhabdus cyanobacteriorum</name>
    <dbReference type="NCBI Taxonomy" id="1981098"/>
    <lineage>
        <taxon>Bacteria</taxon>
        <taxon>Pseudomonadati</taxon>
        <taxon>Pseudomonadota</taxon>
        <taxon>Alphaproteobacteria</taxon>
        <taxon>Sphingomonadales</taxon>
        <taxon>Sphingosinicellaceae</taxon>
        <taxon>Sandarakinorhabdus</taxon>
    </lineage>
</organism>
<dbReference type="EMBL" id="NOXT01000088">
    <property type="protein sequence ID" value="OYQ31238.1"/>
    <property type="molecule type" value="Genomic_DNA"/>
</dbReference>
<comment type="caution">
    <text evidence="1">The sequence shown here is derived from an EMBL/GenBank/DDBJ whole genome shotgun (WGS) entry which is preliminary data.</text>
</comment>